<evidence type="ECO:0000313" key="4">
    <source>
        <dbReference type="Proteomes" id="UP000029964"/>
    </source>
</evidence>
<feature type="region of interest" description="Disordered" evidence="1">
    <location>
        <begin position="110"/>
        <end position="193"/>
    </location>
</feature>
<dbReference type="AlphaFoldDB" id="A0A086SXM4"/>
<organism evidence="3 4">
    <name type="scientific">Hapsidospora chrysogenum (strain ATCC 11550 / CBS 779.69 / DSM 880 / IAM 14645 / JCM 23072 / IMI 49137)</name>
    <name type="common">Acremonium chrysogenum</name>
    <dbReference type="NCBI Taxonomy" id="857340"/>
    <lineage>
        <taxon>Eukaryota</taxon>
        <taxon>Fungi</taxon>
        <taxon>Dikarya</taxon>
        <taxon>Ascomycota</taxon>
        <taxon>Pezizomycotina</taxon>
        <taxon>Sordariomycetes</taxon>
        <taxon>Hypocreomycetidae</taxon>
        <taxon>Hypocreales</taxon>
        <taxon>Bionectriaceae</taxon>
        <taxon>Hapsidospora</taxon>
    </lineage>
</organism>
<name>A0A086SXM4_HAPC1</name>
<keyword evidence="2" id="KW-1133">Transmembrane helix</keyword>
<gene>
    <name evidence="3" type="ORF">ACRE_074230</name>
</gene>
<evidence type="ECO:0000256" key="1">
    <source>
        <dbReference type="SAM" id="MobiDB-lite"/>
    </source>
</evidence>
<keyword evidence="2" id="KW-0812">Transmembrane</keyword>
<dbReference type="Proteomes" id="UP000029964">
    <property type="component" value="Unassembled WGS sequence"/>
</dbReference>
<accession>A0A086SXM4</accession>
<dbReference type="HOGENOM" id="CLU_1408357_0_0_1"/>
<keyword evidence="4" id="KW-1185">Reference proteome</keyword>
<evidence type="ECO:0000313" key="3">
    <source>
        <dbReference type="EMBL" id="KFH41856.1"/>
    </source>
</evidence>
<comment type="caution">
    <text evidence="3">The sequence shown here is derived from an EMBL/GenBank/DDBJ whole genome shotgun (WGS) entry which is preliminary data.</text>
</comment>
<feature type="transmembrane region" description="Helical" evidence="2">
    <location>
        <begin position="33"/>
        <end position="55"/>
    </location>
</feature>
<keyword evidence="2" id="KW-0472">Membrane</keyword>
<sequence>MPAINLTPRTTTTTTTATTAAANMPSGNSKLPYQISIGLTGGLLLVTILLLAYTYHRLRLAMHNNSVLAQLGHRLKDCLRERDAEIGDLEMFIRSIKGGLDEVFVIGEEEEEDDDDDDDGHHRQENKVKEEQEDRDKFEYGPTPRPEEARTARVVAPRTTYLTRKAGHDESTTAVGGTAQASKESAPATGTAA</sequence>
<dbReference type="EMBL" id="JPKY01000112">
    <property type="protein sequence ID" value="KFH41856.1"/>
    <property type="molecule type" value="Genomic_DNA"/>
</dbReference>
<evidence type="ECO:0000256" key="2">
    <source>
        <dbReference type="SAM" id="Phobius"/>
    </source>
</evidence>
<feature type="compositionally biased region" description="Basic and acidic residues" evidence="1">
    <location>
        <begin position="119"/>
        <end position="151"/>
    </location>
</feature>
<proteinExistence type="predicted"/>
<feature type="compositionally biased region" description="Polar residues" evidence="1">
    <location>
        <begin position="172"/>
        <end position="183"/>
    </location>
</feature>
<reference evidence="4" key="1">
    <citation type="journal article" date="2014" name="Genome Announc.">
        <title>Genome sequence and annotation of Acremonium chrysogenum, producer of the beta-lactam antibiotic cephalosporin C.</title>
        <authorList>
            <person name="Terfehr D."/>
            <person name="Dahlmann T.A."/>
            <person name="Specht T."/>
            <person name="Zadra I."/>
            <person name="Kuernsteiner H."/>
            <person name="Kueck U."/>
        </authorList>
    </citation>
    <scope>NUCLEOTIDE SEQUENCE [LARGE SCALE GENOMIC DNA]</scope>
    <source>
        <strain evidence="4">ATCC 11550 / CBS 779.69 / DSM 880 / IAM 14645 / JCM 23072 / IMI 49137</strain>
    </source>
</reference>
<protein>
    <submittedName>
        <fullName evidence="3">Uncharacterized protein</fullName>
    </submittedName>
</protein>